<reference evidence="2" key="1">
    <citation type="submission" date="2018-06" db="EMBL/GenBank/DDBJ databases">
        <authorList>
            <consortium name="Pathogen Informatics"/>
            <person name="Doyle S."/>
        </authorList>
    </citation>
    <scope>NUCLEOTIDE SEQUENCE [LARGE SCALE GENOMIC DNA]</scope>
    <source>
        <strain evidence="2">NCTC11421</strain>
    </source>
</reference>
<feature type="transmembrane region" description="Helical" evidence="1">
    <location>
        <begin position="27"/>
        <end position="45"/>
    </location>
</feature>
<keyword evidence="1" id="KW-1133">Transmembrane helix</keyword>
<keyword evidence="1" id="KW-0812">Transmembrane</keyword>
<protein>
    <submittedName>
        <fullName evidence="2">Multidrug resistance translocase</fullName>
    </submittedName>
</protein>
<gene>
    <name evidence="2" type="primary">emrB_4</name>
    <name evidence="2" type="ORF">NCTC11421_00625</name>
</gene>
<evidence type="ECO:0000256" key="1">
    <source>
        <dbReference type="SAM" id="Phobius"/>
    </source>
</evidence>
<feature type="transmembrane region" description="Helical" evidence="1">
    <location>
        <begin position="104"/>
        <end position="122"/>
    </location>
</feature>
<organism evidence="2">
    <name type="scientific">Neisseria gonorrhoeae</name>
    <dbReference type="NCBI Taxonomy" id="485"/>
    <lineage>
        <taxon>Bacteria</taxon>
        <taxon>Pseudomonadati</taxon>
        <taxon>Pseudomonadota</taxon>
        <taxon>Betaproteobacteria</taxon>
        <taxon>Neisseriales</taxon>
        <taxon>Neisseriaceae</taxon>
        <taxon>Neisseria</taxon>
    </lineage>
</organism>
<accession>A0A378VUZ8</accession>
<name>A0A378VUZ8_NEIGO</name>
<proteinExistence type="predicted"/>
<dbReference type="AlphaFoldDB" id="A0A378VUZ8"/>
<keyword evidence="1" id="KW-0472">Membrane</keyword>
<evidence type="ECO:0000313" key="2">
    <source>
        <dbReference type="EMBL" id="SUA20534.1"/>
    </source>
</evidence>
<dbReference type="EMBL" id="UGRI01000001">
    <property type="protein sequence ID" value="SUA20534.1"/>
    <property type="molecule type" value="Genomic_DNA"/>
</dbReference>
<sequence>MFFLPLTTITLSHMKGGQIAAAGSLSNFLRVLMGGVGVSVVSTLWERREALHHTRFAEHITPYSATLHETAAHLSQQGISDGQTLGIINNTITQQGFIIGSNEIFLAGSILFIVLIPIVWLAKPPFHSGGGGH</sequence>